<sequence length="341" mass="39425">MGIPFLRPHLQGVVIRVAPRFQRSHRAEREQHIRALGLRIELIRPAPLHRRGTGVRIVIVHHRHVQMCARATHIGQTRYEVLAKAPLQLGRPLPDIVVEILGPVVVSGLQPTQHDERRRTTRNRRARKGILYRRRRTCPVVLKHRRAGKWRVQPQDIKVIRLLRRVKEPRAGSQYHSVGEPVDNAQARHHLLPVDIVELLHHQRIGNQEWYHGSGHSTNIFPREGQVADASAHIRYRSEPIPTNAKVHCQPRRHLPVIQPVEAYLLLVHIVRRNSFRRIRIQRDTQQKCRERVGNSGNVRRKRDLPARLIGCLIHDRTAPPLSAELEVVAAAIDRKRIGHL</sequence>
<dbReference type="AlphaFoldDB" id="A0A6J6REM8"/>
<evidence type="ECO:0000313" key="1">
    <source>
        <dbReference type="EMBL" id="CAB4721496.1"/>
    </source>
</evidence>
<gene>
    <name evidence="1" type="ORF">UFOPK2655_01359</name>
</gene>
<dbReference type="EMBL" id="CAEZYE010000116">
    <property type="protein sequence ID" value="CAB4721496.1"/>
    <property type="molecule type" value="Genomic_DNA"/>
</dbReference>
<accession>A0A6J6REM8</accession>
<name>A0A6J6REM8_9ZZZZ</name>
<proteinExistence type="predicted"/>
<protein>
    <submittedName>
        <fullName evidence="1">Unannotated protein</fullName>
    </submittedName>
</protein>
<organism evidence="1">
    <name type="scientific">freshwater metagenome</name>
    <dbReference type="NCBI Taxonomy" id="449393"/>
    <lineage>
        <taxon>unclassified sequences</taxon>
        <taxon>metagenomes</taxon>
        <taxon>ecological metagenomes</taxon>
    </lineage>
</organism>
<reference evidence="1" key="1">
    <citation type="submission" date="2020-05" db="EMBL/GenBank/DDBJ databases">
        <authorList>
            <person name="Chiriac C."/>
            <person name="Salcher M."/>
            <person name="Ghai R."/>
            <person name="Kavagutti S V."/>
        </authorList>
    </citation>
    <scope>NUCLEOTIDE SEQUENCE</scope>
</reference>